<feature type="binding site" evidence="9">
    <location>
        <begin position="104"/>
        <end position="107"/>
    </location>
    <ligand>
        <name>ATP</name>
        <dbReference type="ChEBI" id="CHEBI:30616"/>
    </ligand>
</feature>
<dbReference type="Proteomes" id="UP000525298">
    <property type="component" value="Unassembled WGS sequence"/>
</dbReference>
<dbReference type="EMBL" id="JACDUS010000001">
    <property type="protein sequence ID" value="MBA2880350.1"/>
    <property type="molecule type" value="Genomic_DNA"/>
</dbReference>
<evidence type="ECO:0000256" key="2">
    <source>
        <dbReference type="ARBA" id="ARBA00022598"/>
    </source>
</evidence>
<feature type="active site" evidence="9">
    <location>
        <position position="37"/>
    </location>
</feature>
<evidence type="ECO:0000256" key="6">
    <source>
        <dbReference type="ARBA" id="ARBA00022840"/>
    </source>
</evidence>
<evidence type="ECO:0000256" key="1">
    <source>
        <dbReference type="ARBA" id="ARBA00022490"/>
    </source>
</evidence>
<dbReference type="GO" id="GO:0009102">
    <property type="term" value="P:biotin biosynthetic process"/>
    <property type="evidence" value="ECO:0007669"/>
    <property type="project" value="UniProtKB-UniRule"/>
</dbReference>
<feature type="binding site" evidence="9">
    <location>
        <position position="48"/>
    </location>
    <ligand>
        <name>Mg(2+)</name>
        <dbReference type="ChEBI" id="CHEBI:18420"/>
    </ligand>
</feature>
<comment type="catalytic activity">
    <reaction evidence="9">
        <text>(7R,8S)-7,8-diammoniononanoate + CO2 + ATP = (4R,5S)-dethiobiotin + ADP + phosphate + 3 H(+)</text>
        <dbReference type="Rhea" id="RHEA:15805"/>
        <dbReference type="ChEBI" id="CHEBI:15378"/>
        <dbReference type="ChEBI" id="CHEBI:16526"/>
        <dbReference type="ChEBI" id="CHEBI:30616"/>
        <dbReference type="ChEBI" id="CHEBI:43474"/>
        <dbReference type="ChEBI" id="CHEBI:149469"/>
        <dbReference type="ChEBI" id="CHEBI:149473"/>
        <dbReference type="ChEBI" id="CHEBI:456216"/>
        <dbReference type="EC" id="6.3.3.3"/>
    </reaction>
</comment>
<comment type="similarity">
    <text evidence="9">Belongs to the dethiobiotin synthetase family.</text>
</comment>
<dbReference type="PANTHER" id="PTHR43210:SF2">
    <property type="entry name" value="ATP-DEPENDENT DETHIOBIOTIN SYNTHETASE BIOD 2"/>
    <property type="match status" value="1"/>
</dbReference>
<keyword evidence="2 9" id="KW-0436">Ligase</keyword>
<name>A0A7W0C707_9BACT</name>
<comment type="subunit">
    <text evidence="9">Homodimer.</text>
</comment>
<dbReference type="PIRSF" id="PIRSF006755">
    <property type="entry name" value="DTB_synth"/>
    <property type="match status" value="1"/>
</dbReference>
<comment type="subcellular location">
    <subcellularLocation>
        <location evidence="9">Cytoplasm</location>
    </subcellularLocation>
</comment>
<dbReference type="Pfam" id="PF13500">
    <property type="entry name" value="AAA_26"/>
    <property type="match status" value="1"/>
</dbReference>
<comment type="catalytic activity">
    <reaction evidence="8">
        <text>(7R,8S)-8-amino-7-(carboxyamino)nonanoate + ATP = (4R,5S)-dethiobiotin + ADP + phosphate + H(+)</text>
        <dbReference type="Rhea" id="RHEA:63684"/>
        <dbReference type="ChEBI" id="CHEBI:15378"/>
        <dbReference type="ChEBI" id="CHEBI:30616"/>
        <dbReference type="ChEBI" id="CHEBI:43474"/>
        <dbReference type="ChEBI" id="CHEBI:149470"/>
        <dbReference type="ChEBI" id="CHEBI:149473"/>
        <dbReference type="ChEBI" id="CHEBI:456216"/>
    </reaction>
</comment>
<reference evidence="10 11" key="1">
    <citation type="submission" date="2020-07" db="EMBL/GenBank/DDBJ databases">
        <title>Genomic Encyclopedia of Type Strains, Phase IV (KMG-IV): sequencing the most valuable type-strain genomes for metagenomic binning, comparative biology and taxonomic classification.</title>
        <authorList>
            <person name="Goeker M."/>
        </authorList>
    </citation>
    <scope>NUCLEOTIDE SEQUENCE [LARGE SCALE GENOMIC DNA]</scope>
    <source>
        <strain evidence="10 11">DSM 17721</strain>
    </source>
</reference>
<organism evidence="10 11">
    <name type="scientific">Desulfosalsimonas propionicica</name>
    <dbReference type="NCBI Taxonomy" id="332175"/>
    <lineage>
        <taxon>Bacteria</taxon>
        <taxon>Pseudomonadati</taxon>
        <taxon>Thermodesulfobacteriota</taxon>
        <taxon>Desulfobacteria</taxon>
        <taxon>Desulfobacterales</taxon>
        <taxon>Desulfosalsimonadaceae</taxon>
        <taxon>Desulfosalsimonas</taxon>
    </lineage>
</organism>
<dbReference type="CDD" id="cd03109">
    <property type="entry name" value="DTBS"/>
    <property type="match status" value="1"/>
</dbReference>
<accession>A0A7W0C707</accession>
<feature type="binding site" evidence="9">
    <location>
        <position position="41"/>
    </location>
    <ligand>
        <name>substrate</name>
    </ligand>
</feature>
<keyword evidence="6 9" id="KW-0067">ATP-binding</keyword>
<keyword evidence="1 9" id="KW-0963">Cytoplasm</keyword>
<dbReference type="UniPathway" id="UPA00078">
    <property type="reaction ID" value="UER00161"/>
</dbReference>
<evidence type="ECO:0000256" key="3">
    <source>
        <dbReference type="ARBA" id="ARBA00022723"/>
    </source>
</evidence>
<comment type="caution">
    <text evidence="10">The sequence shown here is derived from an EMBL/GenBank/DDBJ whole genome shotgun (WGS) entry which is preliminary data.</text>
</comment>
<comment type="pathway">
    <text evidence="9">Cofactor biosynthesis; biotin biosynthesis; biotin from 7,8-diaminononanoate: step 1/2.</text>
</comment>
<keyword evidence="11" id="KW-1185">Reference proteome</keyword>
<keyword evidence="5 9" id="KW-0093">Biotin biosynthesis</keyword>
<dbReference type="GO" id="GO:0000287">
    <property type="term" value="F:magnesium ion binding"/>
    <property type="evidence" value="ECO:0007669"/>
    <property type="project" value="UniProtKB-UniRule"/>
</dbReference>
<dbReference type="GO" id="GO:0005524">
    <property type="term" value="F:ATP binding"/>
    <property type="evidence" value="ECO:0007669"/>
    <property type="project" value="UniProtKB-UniRule"/>
</dbReference>
<dbReference type="RefSeq" id="WP_181549992.1">
    <property type="nucleotide sequence ID" value="NZ_JACDUS010000001.1"/>
</dbReference>
<keyword evidence="3 9" id="KW-0479">Metal-binding</keyword>
<evidence type="ECO:0000256" key="9">
    <source>
        <dbReference type="HAMAP-Rule" id="MF_00336"/>
    </source>
</evidence>
<comment type="function">
    <text evidence="9">Catalyzes a mechanistically unusual reaction, the ATP-dependent insertion of CO2 between the N7 and N8 nitrogen atoms of 7,8-diaminopelargonic acid (DAPA, also called 7,8-diammoniononanoate) to form a ureido ring.</text>
</comment>
<dbReference type="EC" id="6.3.3.3" evidence="9"/>
<evidence type="ECO:0000256" key="5">
    <source>
        <dbReference type="ARBA" id="ARBA00022756"/>
    </source>
</evidence>
<dbReference type="PANTHER" id="PTHR43210">
    <property type="entry name" value="DETHIOBIOTIN SYNTHETASE"/>
    <property type="match status" value="1"/>
</dbReference>
<dbReference type="NCBIfam" id="TIGR00347">
    <property type="entry name" value="bioD"/>
    <property type="match status" value="1"/>
</dbReference>
<evidence type="ECO:0000256" key="4">
    <source>
        <dbReference type="ARBA" id="ARBA00022741"/>
    </source>
</evidence>
<proteinExistence type="inferred from homology"/>
<dbReference type="AlphaFoldDB" id="A0A7W0C707"/>
<protein>
    <recommendedName>
        <fullName evidence="9">ATP-dependent dethiobiotin synthetase BioD</fullName>
        <ecNumber evidence="9">6.3.3.3</ecNumber>
    </recommendedName>
    <alternativeName>
        <fullName evidence="9">DTB synthetase</fullName>
        <shortName evidence="9">DTBS</shortName>
    </alternativeName>
    <alternativeName>
        <fullName evidence="9">Dethiobiotin synthase</fullName>
    </alternativeName>
</protein>
<dbReference type="Gene3D" id="3.40.50.300">
    <property type="entry name" value="P-loop containing nucleotide triphosphate hydrolases"/>
    <property type="match status" value="1"/>
</dbReference>
<dbReference type="HAMAP" id="MF_00336">
    <property type="entry name" value="BioD"/>
    <property type="match status" value="1"/>
</dbReference>
<feature type="binding site" evidence="9">
    <location>
        <position position="48"/>
    </location>
    <ligand>
        <name>ATP</name>
        <dbReference type="ChEBI" id="CHEBI:30616"/>
    </ligand>
</feature>
<dbReference type="InterPro" id="IPR027417">
    <property type="entry name" value="P-loop_NTPase"/>
</dbReference>
<dbReference type="SUPFAM" id="SSF52540">
    <property type="entry name" value="P-loop containing nucleoside triphosphate hydrolases"/>
    <property type="match status" value="1"/>
</dbReference>
<dbReference type="GO" id="GO:0005829">
    <property type="term" value="C:cytosol"/>
    <property type="evidence" value="ECO:0007669"/>
    <property type="project" value="TreeGrafter"/>
</dbReference>
<feature type="binding site" evidence="9">
    <location>
        <position position="104"/>
    </location>
    <ligand>
        <name>Mg(2+)</name>
        <dbReference type="ChEBI" id="CHEBI:18420"/>
    </ligand>
</feature>
<dbReference type="InterPro" id="IPR004472">
    <property type="entry name" value="DTB_synth_BioD"/>
</dbReference>
<comment type="cofactor">
    <cofactor evidence="9">
        <name>Mg(2+)</name>
        <dbReference type="ChEBI" id="CHEBI:18420"/>
    </cofactor>
</comment>
<evidence type="ECO:0000256" key="7">
    <source>
        <dbReference type="ARBA" id="ARBA00022842"/>
    </source>
</evidence>
<sequence length="207" mass="22281">MTLRLPERFFIAGTDTGIGKTMTAAILMAGLKGTYWKPIQSGHAQGSDTGWIMTVTGLPKHHFHPETYRLSRPLSPHAAARADGLCIDLEAFALPECTGPLIVEGAGGIMVPLNEKAMITDLIKHLGLPVLLVAKSGLGTINHTLLSLEQLKRREIAVAGIVLNGEPNPENREAIADYGKVPLPAEIPPLGRVDAKMLAACFQQYFQ</sequence>
<evidence type="ECO:0000256" key="8">
    <source>
        <dbReference type="ARBA" id="ARBA00047386"/>
    </source>
</evidence>
<evidence type="ECO:0000313" key="11">
    <source>
        <dbReference type="Proteomes" id="UP000525298"/>
    </source>
</evidence>
<feature type="binding site" evidence="9">
    <location>
        <position position="21"/>
    </location>
    <ligand>
        <name>Mg(2+)</name>
        <dbReference type="ChEBI" id="CHEBI:18420"/>
    </ligand>
</feature>
<evidence type="ECO:0000313" key="10">
    <source>
        <dbReference type="EMBL" id="MBA2880350.1"/>
    </source>
</evidence>
<comment type="caution">
    <text evidence="9">Lacks conserved residue(s) required for the propagation of feature annotation.</text>
</comment>
<dbReference type="GO" id="GO:0004141">
    <property type="term" value="F:dethiobiotin synthase activity"/>
    <property type="evidence" value="ECO:0007669"/>
    <property type="project" value="UniProtKB-UniRule"/>
</dbReference>
<keyword evidence="7 9" id="KW-0460">Magnesium</keyword>
<keyword evidence="4 9" id="KW-0547">Nucleotide-binding</keyword>
<gene>
    <name evidence="9" type="primary">bioD</name>
    <name evidence="10" type="ORF">HNR65_000657</name>
</gene>